<keyword evidence="2" id="KW-0812">Transmembrane</keyword>
<feature type="transmembrane region" description="Helical" evidence="2">
    <location>
        <begin position="73"/>
        <end position="92"/>
    </location>
</feature>
<feature type="transmembrane region" description="Helical" evidence="2">
    <location>
        <begin position="98"/>
        <end position="118"/>
    </location>
</feature>
<organism evidence="3 4">
    <name type="scientific">Dactylosporangium fulvum</name>
    <dbReference type="NCBI Taxonomy" id="53359"/>
    <lineage>
        <taxon>Bacteria</taxon>
        <taxon>Bacillati</taxon>
        <taxon>Actinomycetota</taxon>
        <taxon>Actinomycetes</taxon>
        <taxon>Micromonosporales</taxon>
        <taxon>Micromonosporaceae</taxon>
        <taxon>Dactylosporangium</taxon>
    </lineage>
</organism>
<name>A0ABY5VTS0_9ACTN</name>
<keyword evidence="2" id="KW-0472">Membrane</keyword>
<reference evidence="3" key="2">
    <citation type="submission" date="2022-09" db="EMBL/GenBank/DDBJ databases">
        <title>Biosynthetic gene clusters of Dactylosporangioum fulvum.</title>
        <authorList>
            <person name="Caradec T."/>
        </authorList>
    </citation>
    <scope>NUCLEOTIDE SEQUENCE</scope>
    <source>
        <strain evidence="3">NRRL B-16292</strain>
    </source>
</reference>
<protein>
    <recommendedName>
        <fullName evidence="5">Integral membrane protein</fullName>
    </recommendedName>
</protein>
<gene>
    <name evidence="3" type="ORF">Dfulv_38455</name>
</gene>
<evidence type="ECO:0000256" key="2">
    <source>
        <dbReference type="SAM" id="Phobius"/>
    </source>
</evidence>
<evidence type="ECO:0008006" key="5">
    <source>
        <dbReference type="Google" id="ProtNLM"/>
    </source>
</evidence>
<feature type="transmembrane region" description="Helical" evidence="2">
    <location>
        <begin position="28"/>
        <end position="61"/>
    </location>
</feature>
<dbReference type="Proteomes" id="UP001059617">
    <property type="component" value="Chromosome"/>
</dbReference>
<feature type="region of interest" description="Disordered" evidence="1">
    <location>
        <begin position="120"/>
        <end position="141"/>
    </location>
</feature>
<accession>A0ABY5VTS0</accession>
<dbReference type="RefSeq" id="WP_259858728.1">
    <property type="nucleotide sequence ID" value="NZ_CP073720.1"/>
</dbReference>
<evidence type="ECO:0000256" key="1">
    <source>
        <dbReference type="SAM" id="MobiDB-lite"/>
    </source>
</evidence>
<proteinExistence type="predicted"/>
<keyword evidence="4" id="KW-1185">Reference proteome</keyword>
<reference evidence="3" key="1">
    <citation type="submission" date="2021-04" db="EMBL/GenBank/DDBJ databases">
        <authorList>
            <person name="Hartkoorn R.C."/>
            <person name="Beaudoing E."/>
            <person name="Hot D."/>
        </authorList>
    </citation>
    <scope>NUCLEOTIDE SEQUENCE</scope>
    <source>
        <strain evidence="3">NRRL B-16292</strain>
    </source>
</reference>
<evidence type="ECO:0000313" key="3">
    <source>
        <dbReference type="EMBL" id="UWP80965.1"/>
    </source>
</evidence>
<dbReference type="EMBL" id="CP073720">
    <property type="protein sequence ID" value="UWP80965.1"/>
    <property type="molecule type" value="Genomic_DNA"/>
</dbReference>
<sequence length="141" mass="14518">MTLVLLIPTVLRLGLAVAWIVGARRTAVAVFAALLVYSLSTGGLGGLFRFDVVALVVLGAAVALRWPAPRPRVVLLATIPLAMLLWTLIAAAGTPFEYGGLPSVTIVVALLGAIGSLLSRRTSNSSSHPNGPQDQPTPATG</sequence>
<keyword evidence="2" id="KW-1133">Transmembrane helix</keyword>
<feature type="compositionally biased region" description="Polar residues" evidence="1">
    <location>
        <begin position="128"/>
        <end position="141"/>
    </location>
</feature>
<evidence type="ECO:0000313" key="4">
    <source>
        <dbReference type="Proteomes" id="UP001059617"/>
    </source>
</evidence>